<dbReference type="EMBL" id="LAZR01029537">
    <property type="protein sequence ID" value="KKL59291.1"/>
    <property type="molecule type" value="Genomic_DNA"/>
</dbReference>
<proteinExistence type="predicted"/>
<name>A0A0F9DZP6_9ZZZZ</name>
<organism evidence="1">
    <name type="scientific">marine sediment metagenome</name>
    <dbReference type="NCBI Taxonomy" id="412755"/>
    <lineage>
        <taxon>unclassified sequences</taxon>
        <taxon>metagenomes</taxon>
        <taxon>ecological metagenomes</taxon>
    </lineage>
</organism>
<feature type="non-terminal residue" evidence="1">
    <location>
        <position position="1"/>
    </location>
</feature>
<dbReference type="AlphaFoldDB" id="A0A0F9DZP6"/>
<comment type="caution">
    <text evidence="1">The sequence shown here is derived from an EMBL/GenBank/DDBJ whole genome shotgun (WGS) entry which is preliminary data.</text>
</comment>
<reference evidence="1" key="1">
    <citation type="journal article" date="2015" name="Nature">
        <title>Complex archaea that bridge the gap between prokaryotes and eukaryotes.</title>
        <authorList>
            <person name="Spang A."/>
            <person name="Saw J.H."/>
            <person name="Jorgensen S.L."/>
            <person name="Zaremba-Niedzwiedzka K."/>
            <person name="Martijn J."/>
            <person name="Lind A.E."/>
            <person name="van Eijk R."/>
            <person name="Schleper C."/>
            <person name="Guy L."/>
            <person name="Ettema T.J."/>
        </authorList>
    </citation>
    <scope>NUCLEOTIDE SEQUENCE</scope>
</reference>
<accession>A0A0F9DZP6</accession>
<gene>
    <name evidence="1" type="ORF">LCGC14_2216780</name>
</gene>
<protein>
    <submittedName>
        <fullName evidence="1">Uncharacterized protein</fullName>
    </submittedName>
</protein>
<evidence type="ECO:0000313" key="1">
    <source>
        <dbReference type="EMBL" id="KKL59291.1"/>
    </source>
</evidence>
<sequence length="90" mass="10629">LTLIETVDNSNAPTYWCGCKKCMVFDNGVQPKIYEIAKKMVIEKYFRPYSHSDEPIRVTEPKQYEYWLKSQIRGTINVVDNIITFYNTLK</sequence>